<evidence type="ECO:0000256" key="1">
    <source>
        <dbReference type="SAM" id="MobiDB-lite"/>
    </source>
</evidence>
<feature type="compositionally biased region" description="Basic and acidic residues" evidence="1">
    <location>
        <begin position="62"/>
        <end position="75"/>
    </location>
</feature>
<dbReference type="GO" id="GO:0006396">
    <property type="term" value="P:RNA processing"/>
    <property type="evidence" value="ECO:0007669"/>
    <property type="project" value="InterPro"/>
</dbReference>
<feature type="region of interest" description="Disordered" evidence="1">
    <location>
        <begin position="276"/>
        <end position="298"/>
    </location>
</feature>
<feature type="domain" description="RNase III" evidence="2">
    <location>
        <begin position="114"/>
        <end position="252"/>
    </location>
</feature>
<dbReference type="AlphaFoldDB" id="A0A8H6M6A2"/>
<dbReference type="Pfam" id="PF14622">
    <property type="entry name" value="Ribonucleas_3_3"/>
    <property type="match status" value="1"/>
</dbReference>
<keyword evidence="4" id="KW-1185">Reference proteome</keyword>
<feature type="region of interest" description="Disordered" evidence="1">
    <location>
        <begin position="39"/>
        <end position="91"/>
    </location>
</feature>
<reference evidence="3 4" key="1">
    <citation type="submission" date="2020-07" db="EMBL/GenBank/DDBJ databases">
        <title>Comparative genomics of pyrophilous fungi reveals a link between fire events and developmental genes.</title>
        <authorList>
            <consortium name="DOE Joint Genome Institute"/>
            <person name="Steindorff A.S."/>
            <person name="Carver A."/>
            <person name="Calhoun S."/>
            <person name="Stillman K."/>
            <person name="Liu H."/>
            <person name="Lipzen A."/>
            <person name="Pangilinan J."/>
            <person name="Labutti K."/>
            <person name="Bruns T.D."/>
            <person name="Grigoriev I.V."/>
        </authorList>
    </citation>
    <scope>NUCLEOTIDE SEQUENCE [LARGE SCALE GENOMIC DNA]</scope>
    <source>
        <strain evidence="3 4">CBS 144469</strain>
    </source>
</reference>
<sequence>MSSRCLNSCLRTLKVASAGSRRPATAVSRRIPATARYYGQGAALASRPSRDSEPGLQVPQERYQKQRTRTERVDEREDELGVFGSEQPQSQVESSKRLAGHLNDLFQPLKFPPDLAHRILTHTGHVAAKYGCNASLTFTGRRVMECYLNLFLTGSKELNATHDVSDITERALHPKLLGEQLGTRWNFNKVLQWTPALSRAELEAATDPEAVVRRIGLFKVQGDAVAATLGGIYFQFGGSVAHRVFHTRMLPHLLVRGGLPPAFHEEVATVAKRMGGTTGNLLHPSGKSESTDAPASSS</sequence>
<dbReference type="EMBL" id="JACGCI010000026">
    <property type="protein sequence ID" value="KAF6756380.1"/>
    <property type="molecule type" value="Genomic_DNA"/>
</dbReference>
<dbReference type="GO" id="GO:0032543">
    <property type="term" value="P:mitochondrial translation"/>
    <property type="evidence" value="ECO:0007669"/>
    <property type="project" value="InterPro"/>
</dbReference>
<name>A0A8H6M6A2_9AGAR</name>
<evidence type="ECO:0000313" key="3">
    <source>
        <dbReference type="EMBL" id="KAF6756380.1"/>
    </source>
</evidence>
<evidence type="ECO:0000259" key="2">
    <source>
        <dbReference type="Pfam" id="PF14622"/>
    </source>
</evidence>
<dbReference type="PANTHER" id="PTHR28160">
    <property type="entry name" value="54S RIBOSOMAL PROTEIN L15, MITOCHONDRIAL"/>
    <property type="match status" value="1"/>
</dbReference>
<dbReference type="Gene3D" id="1.10.1520.10">
    <property type="entry name" value="Ribonuclease III domain"/>
    <property type="match status" value="1"/>
</dbReference>
<dbReference type="OrthoDB" id="2281895at2759"/>
<dbReference type="InterPro" id="IPR000999">
    <property type="entry name" value="RNase_III_dom"/>
</dbReference>
<accession>A0A8H6M6A2</accession>
<dbReference type="Proteomes" id="UP000521943">
    <property type="component" value="Unassembled WGS sequence"/>
</dbReference>
<dbReference type="GO" id="GO:0003735">
    <property type="term" value="F:structural constituent of ribosome"/>
    <property type="evidence" value="ECO:0007669"/>
    <property type="project" value="InterPro"/>
</dbReference>
<dbReference type="InterPro" id="IPR036389">
    <property type="entry name" value="RNase_III_sf"/>
</dbReference>
<evidence type="ECO:0000313" key="4">
    <source>
        <dbReference type="Proteomes" id="UP000521943"/>
    </source>
</evidence>
<dbReference type="InterPro" id="IPR040030">
    <property type="entry name" value="Ribosomal_mL57"/>
</dbReference>
<dbReference type="SUPFAM" id="SSF69065">
    <property type="entry name" value="RNase III domain-like"/>
    <property type="match status" value="1"/>
</dbReference>
<gene>
    <name evidence="3" type="ORF">DFP72DRAFT_1168998</name>
</gene>
<dbReference type="PANTHER" id="PTHR28160:SF1">
    <property type="entry name" value="LARGE RIBOSOMAL SUBUNIT PROTEIN ML57"/>
    <property type="match status" value="1"/>
</dbReference>
<organism evidence="3 4">
    <name type="scientific">Ephemerocybe angulata</name>
    <dbReference type="NCBI Taxonomy" id="980116"/>
    <lineage>
        <taxon>Eukaryota</taxon>
        <taxon>Fungi</taxon>
        <taxon>Dikarya</taxon>
        <taxon>Basidiomycota</taxon>
        <taxon>Agaricomycotina</taxon>
        <taxon>Agaricomycetes</taxon>
        <taxon>Agaricomycetidae</taxon>
        <taxon>Agaricales</taxon>
        <taxon>Agaricineae</taxon>
        <taxon>Psathyrellaceae</taxon>
        <taxon>Ephemerocybe</taxon>
    </lineage>
</organism>
<feature type="compositionally biased region" description="Polar residues" evidence="1">
    <location>
        <begin position="287"/>
        <end position="298"/>
    </location>
</feature>
<proteinExistence type="predicted"/>
<dbReference type="GO" id="GO:0004525">
    <property type="term" value="F:ribonuclease III activity"/>
    <property type="evidence" value="ECO:0007669"/>
    <property type="project" value="InterPro"/>
</dbReference>
<comment type="caution">
    <text evidence="3">The sequence shown here is derived from an EMBL/GenBank/DDBJ whole genome shotgun (WGS) entry which is preliminary data.</text>
</comment>
<dbReference type="GO" id="GO:0005762">
    <property type="term" value="C:mitochondrial large ribosomal subunit"/>
    <property type="evidence" value="ECO:0007669"/>
    <property type="project" value="InterPro"/>
</dbReference>
<protein>
    <recommendedName>
        <fullName evidence="2">RNase III domain-containing protein</fullName>
    </recommendedName>
</protein>